<evidence type="ECO:0000256" key="2">
    <source>
        <dbReference type="ARBA" id="ARBA00022484"/>
    </source>
</evidence>
<keyword evidence="6 8" id="KW-0693">Viral RNA replication</keyword>
<evidence type="ECO:0000256" key="6">
    <source>
        <dbReference type="ARBA" id="ARBA00022953"/>
    </source>
</evidence>
<evidence type="ECO:0000313" key="10">
    <source>
        <dbReference type="EMBL" id="AMB17466.1"/>
    </source>
</evidence>
<name>A0A141NWH2_9VIRU</name>
<keyword evidence="4 8" id="KW-0548">Nucleotidyltransferase</keyword>
<protein>
    <recommendedName>
        <fullName evidence="8">RNA-directed RNA polymerase</fullName>
        <ecNumber evidence="8">2.7.7.48</ecNumber>
    </recommendedName>
</protein>
<dbReference type="InterPro" id="IPR007094">
    <property type="entry name" value="RNA-dir_pol_PSvirus"/>
</dbReference>
<reference evidence="10" key="1">
    <citation type="journal article" date="2016" name="Front. Microbiol.">
        <title>Expanding our Understanding of the Seaweed Holobiont: RNA Viruses of the Red Alga Delisea pulchra.</title>
        <authorList>
            <person name="Lachnit T."/>
            <person name="Thomas T."/>
            <person name="Steinberg P."/>
        </authorList>
    </citation>
    <scope>NUCLEOTIDE SEQUENCE</scope>
    <source>
        <strain evidence="10">IndA_1</strain>
    </source>
</reference>
<dbReference type="GO" id="GO:0003968">
    <property type="term" value="F:RNA-directed RNA polymerase activity"/>
    <property type="evidence" value="ECO:0007669"/>
    <property type="project" value="UniProtKB-KW"/>
</dbReference>
<dbReference type="EC" id="2.7.7.48" evidence="8"/>
<evidence type="ECO:0000256" key="3">
    <source>
        <dbReference type="ARBA" id="ARBA00022679"/>
    </source>
</evidence>
<evidence type="ECO:0000256" key="5">
    <source>
        <dbReference type="ARBA" id="ARBA00022741"/>
    </source>
</evidence>
<comment type="catalytic activity">
    <reaction evidence="7 8">
        <text>RNA(n) + a ribonucleoside 5'-triphosphate = RNA(n+1) + diphosphate</text>
        <dbReference type="Rhea" id="RHEA:21248"/>
        <dbReference type="Rhea" id="RHEA-COMP:14527"/>
        <dbReference type="Rhea" id="RHEA-COMP:17342"/>
        <dbReference type="ChEBI" id="CHEBI:33019"/>
        <dbReference type="ChEBI" id="CHEBI:61557"/>
        <dbReference type="ChEBI" id="CHEBI:140395"/>
        <dbReference type="EC" id="2.7.7.48"/>
    </reaction>
</comment>
<feature type="domain" description="RdRp catalytic" evidence="9">
    <location>
        <begin position="436"/>
        <end position="557"/>
    </location>
</feature>
<dbReference type="GO" id="GO:0000166">
    <property type="term" value="F:nucleotide binding"/>
    <property type="evidence" value="ECO:0007669"/>
    <property type="project" value="UniProtKB-KW"/>
</dbReference>
<organism evidence="10">
    <name type="scientific">Delisea pulchra totivirus IndA</name>
    <dbReference type="NCBI Taxonomy" id="1778194"/>
    <lineage>
        <taxon>Viruses</taxon>
        <taxon>Riboviria</taxon>
        <taxon>Orthornavirae</taxon>
        <taxon>Duplornaviricota</taxon>
        <taxon>Chrymotiviricetes</taxon>
        <taxon>Ghabrivirales</taxon>
        <taxon>Totiviridae</taxon>
    </lineage>
</organism>
<dbReference type="PROSITE" id="PS50507">
    <property type="entry name" value="RDRP_SSRNA_POS"/>
    <property type="match status" value="1"/>
</dbReference>
<keyword evidence="3 8" id="KW-0808">Transferase</keyword>
<accession>A0A141NWH2</accession>
<keyword evidence="2 8" id="KW-0696">RNA-directed RNA polymerase</keyword>
<evidence type="ECO:0000256" key="4">
    <source>
        <dbReference type="ARBA" id="ARBA00022695"/>
    </source>
</evidence>
<dbReference type="GO" id="GO:0039694">
    <property type="term" value="P:viral RNA genome replication"/>
    <property type="evidence" value="ECO:0007669"/>
    <property type="project" value="InterPro"/>
</dbReference>
<evidence type="ECO:0000256" key="1">
    <source>
        <dbReference type="ARBA" id="ARBA00010455"/>
    </source>
</evidence>
<dbReference type="GO" id="GO:0003723">
    <property type="term" value="F:RNA binding"/>
    <property type="evidence" value="ECO:0007669"/>
    <property type="project" value="InterPro"/>
</dbReference>
<dbReference type="SUPFAM" id="SSF56672">
    <property type="entry name" value="DNA/RNA polymerases"/>
    <property type="match status" value="1"/>
</dbReference>
<evidence type="ECO:0000256" key="8">
    <source>
        <dbReference type="RuleBase" id="RU364050"/>
    </source>
</evidence>
<dbReference type="Pfam" id="PF02123">
    <property type="entry name" value="RdRP_4"/>
    <property type="match status" value="1"/>
</dbReference>
<evidence type="ECO:0000259" key="9">
    <source>
        <dbReference type="PROSITE" id="PS50507"/>
    </source>
</evidence>
<comment type="similarity">
    <text evidence="1">Belongs to the totiviridae RNA-directed RNA polymerase family.</text>
</comment>
<dbReference type="InterPro" id="IPR001795">
    <property type="entry name" value="RNA-dir_pol_luteovirus"/>
</dbReference>
<dbReference type="GO" id="GO:0006351">
    <property type="term" value="P:DNA-templated transcription"/>
    <property type="evidence" value="ECO:0007669"/>
    <property type="project" value="InterPro"/>
</dbReference>
<proteinExistence type="inferred from homology"/>
<evidence type="ECO:0000256" key="7">
    <source>
        <dbReference type="ARBA" id="ARBA00048744"/>
    </source>
</evidence>
<sequence>MDCVETGVTIYSHDEKNSDKVGDVLLRMNPKSVPAYLDDGGRAVLREDAIMYFVCTLRGQRVNTDVTASLYGSTYKCRIYSDELNDCTYVFAYVDQDVCPIFTSPLVPMNAAFSGIYEYEQCRPASMETLKSATDKAQQKRRPWTIKKLVSGAYTEKVSSGHHEHFRANEMWAAITKVGRARSQNLARLGFQPHHAMMSGLLLWMEILNDELLDFILGTNLLDSNTLEEFVKRGKRISVKAKQLQNLLTMDLRPLFEIDVLTNRILKEVDWDQERMNRETPNLAVFDEEFIYRKARDIFGRVDNKRKRPEKVKWDRFWNNRWQWSAAGSIFCTYDEDKQFVSKDRNLANKFLSLIKMPERSCEYWLSRQPRIDARASVKYEWGKVRAIYGCDLTSYILSTYAFSGCEDSLPSEFPVGNKATAKYVSSVVTGLLDSRLPFTLDFEDFNSQHSTKSMQAVLKAWIDINESYLSEDQVSAGNWTINSLDYAAIHNSMGSKSESYRSKGTLFSGWRLTSFVNTVLNKIYSDAIMEGSDMHPSLHNGDDVLVGTRNLKVAFFSLRNAKKYNLRLQPTKTAFGSIAEFLRIDHTAPDGGQYANRSIATLVHSRVESGPPAEAISAIESYESRYKDFWYRTGRLDLIVSMRNIAEIRMAKIFRVSKEFLEELRIHHRVVGGLGETVDHKIDYKFKITSEEMIEYDVDEVSSVMKAPGISHYAVELARLFVRSDLVGKFKDELVDATLRSCAIKRKKLLVVENKEMQRYHVLRALYKAHSYLSSSSLFGKAKLVGFSINALQRLRRNAAIRNHVYSSDNPVEFLRVVS</sequence>
<keyword evidence="5 8" id="KW-0547">Nucleotide-binding</keyword>
<dbReference type="InterPro" id="IPR043502">
    <property type="entry name" value="DNA/RNA_pol_sf"/>
</dbReference>
<dbReference type="EMBL" id="KT455449">
    <property type="protein sequence ID" value="AMB17466.1"/>
    <property type="molecule type" value="Genomic_RNA"/>
</dbReference>